<gene>
    <name evidence="1" type="ordered locus">NRI_0468</name>
</gene>
<dbReference type="STRING" id="434131.NRI_0468"/>
<name>C6V4Y3_NEORI</name>
<dbReference type="EMBL" id="CP001431">
    <property type="protein sequence ID" value="ACT69449.1"/>
    <property type="molecule type" value="Genomic_DNA"/>
</dbReference>
<dbReference type="KEGG" id="nri:NRI_0468"/>
<sequence>MQGLYNKLLDAISCGNNSLFSQLTRRVEFDYSGAAYDEVPLFNAVVSAICIETPKDEKSIADLLSVRTKESATAIAGLKARIAGREEIFGDLCKHLRVNSLINLADFATGLTPIQIALDANNVTLVNRLFVNGALRDARCDIDGVSGCTLFMKALSCASSKTSVEMLKAVARGTSDVRQLTTTDKTDKQLVSDLRSYFHSLASNYEEALAVLISSDCDGKNIYHRAIQKNDSEALQWLKNLLLSEKPIIEEAQELLDDINLSSKYKTQILQSARYANDRFVRRRKAVGAADVVFNMPCEGLTPTEFIVSNMPFQAAEEFARNAMIGSSAGSTYMSLAEIVDGGTDSPELIEIADAMVRCAPENVCAKFFAGRSGSILLRKLCDFCEKRDGAISEKSLIAFLIKNRFP</sequence>
<evidence type="ECO:0000313" key="1">
    <source>
        <dbReference type="EMBL" id="ACT69449.1"/>
    </source>
</evidence>
<evidence type="ECO:0000313" key="2">
    <source>
        <dbReference type="Proteomes" id="UP000001627"/>
    </source>
</evidence>
<dbReference type="Gene3D" id="1.25.40.20">
    <property type="entry name" value="Ankyrin repeat-containing domain"/>
    <property type="match status" value="1"/>
</dbReference>
<dbReference type="eggNOG" id="COG0666">
    <property type="taxonomic scope" value="Bacteria"/>
</dbReference>
<reference evidence="1 2" key="1">
    <citation type="journal article" date="2009" name="Nucleic Acids Res.">
        <title>Analysis of complete genome sequence of Neorickettsia risticii: causative agent of Potomac horse fever.</title>
        <authorList>
            <person name="Lin M."/>
            <person name="Zhang C."/>
            <person name="Gibson K."/>
            <person name="Rikihisa Y."/>
        </authorList>
    </citation>
    <scope>NUCLEOTIDE SEQUENCE [LARGE SCALE GENOMIC DNA]</scope>
    <source>
        <strain evidence="1 2">Illinois</strain>
    </source>
</reference>
<dbReference type="OrthoDB" id="9817745at2"/>
<keyword evidence="2" id="KW-1185">Reference proteome</keyword>
<proteinExistence type="predicted"/>
<dbReference type="SUPFAM" id="SSF48403">
    <property type="entry name" value="Ankyrin repeat"/>
    <property type="match status" value="1"/>
</dbReference>
<dbReference type="Proteomes" id="UP000001627">
    <property type="component" value="Chromosome"/>
</dbReference>
<organism evidence="1 2">
    <name type="scientific">Neorickettsia risticii (strain Illinois)</name>
    <dbReference type="NCBI Taxonomy" id="434131"/>
    <lineage>
        <taxon>Bacteria</taxon>
        <taxon>Pseudomonadati</taxon>
        <taxon>Pseudomonadota</taxon>
        <taxon>Alphaproteobacteria</taxon>
        <taxon>Rickettsiales</taxon>
        <taxon>Anaplasmataceae</taxon>
        <taxon>Neorickettsia</taxon>
    </lineage>
</organism>
<dbReference type="HOGENOM" id="CLU_675840_0_0_5"/>
<dbReference type="RefSeq" id="WP_015816336.1">
    <property type="nucleotide sequence ID" value="NC_013009.1"/>
</dbReference>
<dbReference type="InterPro" id="IPR036770">
    <property type="entry name" value="Ankyrin_rpt-contain_sf"/>
</dbReference>
<protein>
    <submittedName>
        <fullName evidence="1">Ankyrin repeat protein</fullName>
    </submittedName>
</protein>
<accession>C6V4Y3</accession>
<dbReference type="AlphaFoldDB" id="C6V4Y3"/>